<dbReference type="Gene3D" id="3.40.50.1220">
    <property type="entry name" value="TPP-binding domain"/>
    <property type="match status" value="1"/>
</dbReference>
<evidence type="ECO:0000256" key="2">
    <source>
        <dbReference type="ARBA" id="ARBA00023052"/>
    </source>
</evidence>
<gene>
    <name evidence="5" type="ORF">TSA1_09495</name>
</gene>
<dbReference type="EMBL" id="LFJC01000003">
    <property type="protein sequence ID" value="PIT00970.1"/>
    <property type="molecule type" value="Genomic_DNA"/>
</dbReference>
<reference evidence="5 6" key="1">
    <citation type="submission" date="2015-06" db="EMBL/GenBank/DDBJ databases">
        <title>Comparative genome analysis of nirS-carrying Bradyrhizobium sp. strains.</title>
        <authorList>
            <person name="Ishii S."/>
            <person name="Jang J."/>
            <person name="Nishizawa T."/>
            <person name="Senoo K."/>
        </authorList>
    </citation>
    <scope>NUCLEOTIDE SEQUENCE [LARGE SCALE GENOMIC DNA]</scope>
    <source>
        <strain evidence="5 6">TSA1</strain>
    </source>
</reference>
<evidence type="ECO:0000256" key="1">
    <source>
        <dbReference type="ARBA" id="ARBA00007812"/>
    </source>
</evidence>
<evidence type="ECO:0000259" key="3">
    <source>
        <dbReference type="Pfam" id="PF02775"/>
    </source>
</evidence>
<dbReference type="PANTHER" id="PTHR18968">
    <property type="entry name" value="THIAMINE PYROPHOSPHATE ENZYMES"/>
    <property type="match status" value="1"/>
</dbReference>
<dbReference type="GO" id="GO:0050660">
    <property type="term" value="F:flavin adenine dinucleotide binding"/>
    <property type="evidence" value="ECO:0007669"/>
    <property type="project" value="TreeGrafter"/>
</dbReference>
<dbReference type="PANTHER" id="PTHR18968:SF86">
    <property type="entry name" value="ACETOLACTATE SYNTHASE LARGE SUBUNIT ILVX-RELATED"/>
    <property type="match status" value="1"/>
</dbReference>
<dbReference type="InterPro" id="IPR011766">
    <property type="entry name" value="TPP_enzyme_TPP-bd"/>
</dbReference>
<dbReference type="CDD" id="cd02002">
    <property type="entry name" value="TPP_BFDC"/>
    <property type="match status" value="1"/>
</dbReference>
<dbReference type="SUPFAM" id="SSF52518">
    <property type="entry name" value="Thiamin diphosphate-binding fold (THDP-binding)"/>
    <property type="match status" value="2"/>
</dbReference>
<evidence type="ECO:0000313" key="5">
    <source>
        <dbReference type="EMBL" id="PIT00970.1"/>
    </source>
</evidence>
<dbReference type="Pfam" id="PF02775">
    <property type="entry name" value="TPP_enzyme_C"/>
    <property type="match status" value="1"/>
</dbReference>
<dbReference type="GO" id="GO:0030976">
    <property type="term" value="F:thiamine pyrophosphate binding"/>
    <property type="evidence" value="ECO:0007669"/>
    <property type="project" value="InterPro"/>
</dbReference>
<protein>
    <recommendedName>
        <fullName evidence="7">Decarboxylase</fullName>
    </recommendedName>
</protein>
<dbReference type="NCBIfam" id="NF005760">
    <property type="entry name" value="PRK07586.1"/>
    <property type="match status" value="1"/>
</dbReference>
<dbReference type="GO" id="GO:0003984">
    <property type="term" value="F:acetolactate synthase activity"/>
    <property type="evidence" value="ECO:0007669"/>
    <property type="project" value="TreeGrafter"/>
</dbReference>
<dbReference type="Pfam" id="PF02776">
    <property type="entry name" value="TPP_enzyme_N"/>
    <property type="match status" value="1"/>
</dbReference>
<dbReference type="CDD" id="cd07035">
    <property type="entry name" value="TPP_PYR_POX_like"/>
    <property type="match status" value="1"/>
</dbReference>
<dbReference type="SUPFAM" id="SSF52467">
    <property type="entry name" value="DHS-like NAD/FAD-binding domain"/>
    <property type="match status" value="1"/>
</dbReference>
<proteinExistence type="inferred from homology"/>
<sequence length="515" mass="53101">MNGADAIVASLAKNGIDMCFANPGTTELALVDALDRTAGIRSVLGLFEGVCTGAADGYARMLGRPAATLLHLGPGFANGVANLHNARRARSPILNLIGDHATWHLPFDAPLTSDIRSLAMPVSGHYAYLGTAQLCVEDTMRALGASKGGKISTVVIPTDVQEHVFGEQPEVPQLPHPGVATCDGERVEAAARVLRDRKPAIILLGARAMTSSGQKAAAAVAALIGARVFAETFPARWDRGGDTPVIPRFPYFPEMGMATLKDAECVLLVGARAPIAYFGKTGLPSELVRPGTHVETLAGPGDDAEQAIMSLARALGAAPLPPCAVSVPPLPEHGHRLDASVMAQTVAALMPGRAIVAVEGATTTPVFFTAAAAARPHTVLTNTGGAIGQGMPVATGAALACPDRPVLSLQGDGSAAYTIQALWTQAREGLNVVTILCANKSYGVLRVELGRAGMNPDAPVPHRMTSLDDPALDWVGLARGFGVPAARAHTAGDLAGLVRTALSQGGPFLIEAVMS</sequence>
<dbReference type="InterPro" id="IPR029035">
    <property type="entry name" value="DHS-like_NAD/FAD-binding_dom"/>
</dbReference>
<name>A0A2M6U8N2_9BRAD</name>
<keyword evidence="2" id="KW-0786">Thiamine pyrophosphate</keyword>
<comment type="caution">
    <text evidence="5">The sequence shown here is derived from an EMBL/GenBank/DDBJ whole genome shotgun (WGS) entry which is preliminary data.</text>
</comment>
<accession>A0A2M6U8N2</accession>
<dbReference type="InterPro" id="IPR029061">
    <property type="entry name" value="THDP-binding"/>
</dbReference>
<comment type="similarity">
    <text evidence="1">Belongs to the TPP enzyme family.</text>
</comment>
<feature type="domain" description="Thiamine pyrophosphate enzyme TPP-binding" evidence="3">
    <location>
        <begin position="373"/>
        <end position="511"/>
    </location>
</feature>
<dbReference type="Gene3D" id="3.40.50.970">
    <property type="match status" value="2"/>
</dbReference>
<feature type="domain" description="Thiamine pyrophosphate enzyme N-terminal TPP-binding" evidence="4">
    <location>
        <begin position="1"/>
        <end position="105"/>
    </location>
</feature>
<keyword evidence="6" id="KW-1185">Reference proteome</keyword>
<evidence type="ECO:0000313" key="6">
    <source>
        <dbReference type="Proteomes" id="UP000228930"/>
    </source>
</evidence>
<dbReference type="InterPro" id="IPR012001">
    <property type="entry name" value="Thiamin_PyroP_enz_TPP-bd_dom"/>
</dbReference>
<evidence type="ECO:0008006" key="7">
    <source>
        <dbReference type="Google" id="ProtNLM"/>
    </source>
</evidence>
<dbReference type="GO" id="GO:0044281">
    <property type="term" value="P:small molecule metabolic process"/>
    <property type="evidence" value="ECO:0007669"/>
    <property type="project" value="UniProtKB-ARBA"/>
</dbReference>
<dbReference type="Proteomes" id="UP000228930">
    <property type="component" value="Unassembled WGS sequence"/>
</dbReference>
<organism evidence="5 6">
    <name type="scientific">Bradyrhizobium nitroreducens</name>
    <dbReference type="NCBI Taxonomy" id="709803"/>
    <lineage>
        <taxon>Bacteria</taxon>
        <taxon>Pseudomonadati</taxon>
        <taxon>Pseudomonadota</taxon>
        <taxon>Alphaproteobacteria</taxon>
        <taxon>Hyphomicrobiales</taxon>
        <taxon>Nitrobacteraceae</taxon>
        <taxon>Bradyrhizobium</taxon>
    </lineage>
</organism>
<dbReference type="InterPro" id="IPR045229">
    <property type="entry name" value="TPP_enz"/>
</dbReference>
<evidence type="ECO:0000259" key="4">
    <source>
        <dbReference type="Pfam" id="PF02776"/>
    </source>
</evidence>
<dbReference type="AlphaFoldDB" id="A0A2M6U8N2"/>